<accession>A0A6J7HQ89</accession>
<name>A0A6J7HQ89_9ZZZZ</name>
<proteinExistence type="predicted"/>
<reference evidence="2" key="1">
    <citation type="submission" date="2020-05" db="EMBL/GenBank/DDBJ databases">
        <authorList>
            <person name="Chiriac C."/>
            <person name="Salcher M."/>
            <person name="Ghai R."/>
            <person name="Kavagutti S V."/>
        </authorList>
    </citation>
    <scope>NUCLEOTIDE SEQUENCE</scope>
</reference>
<sequence>MTQSTLSNDSRAAEVSIRYNDSGVVMRISGGFRTKARRSVAVVSPVRTPTVGATNSTPSRSAARATPLSGLRKFFSTSTARARIGEMYRTRTPEPGRGFWPNESMAQRKAANVLPEPVGAHNNVFSPALIGAQACACAAVGVENEDSNQARTAGEKGERGSAATH</sequence>
<organism evidence="2">
    <name type="scientific">freshwater metagenome</name>
    <dbReference type="NCBI Taxonomy" id="449393"/>
    <lineage>
        <taxon>unclassified sequences</taxon>
        <taxon>metagenomes</taxon>
        <taxon>ecological metagenomes</taxon>
    </lineage>
</organism>
<feature type="region of interest" description="Disordered" evidence="1">
    <location>
        <begin position="144"/>
        <end position="165"/>
    </location>
</feature>
<protein>
    <submittedName>
        <fullName evidence="2">Unannotated protein</fullName>
    </submittedName>
</protein>
<evidence type="ECO:0000313" key="2">
    <source>
        <dbReference type="EMBL" id="CAB4918475.1"/>
    </source>
</evidence>
<evidence type="ECO:0000256" key="1">
    <source>
        <dbReference type="SAM" id="MobiDB-lite"/>
    </source>
</evidence>
<gene>
    <name evidence="2" type="ORF">UFOPK3519_01814</name>
</gene>
<dbReference type="EMBL" id="CAFBMG010000212">
    <property type="protein sequence ID" value="CAB4918475.1"/>
    <property type="molecule type" value="Genomic_DNA"/>
</dbReference>
<dbReference type="AlphaFoldDB" id="A0A6J7HQ89"/>